<dbReference type="EMBL" id="JAYKXP010000011">
    <property type="protein sequence ID" value="KAK7053019.1"/>
    <property type="molecule type" value="Genomic_DNA"/>
</dbReference>
<reference evidence="4 5" key="1">
    <citation type="submission" date="2024-01" db="EMBL/GenBank/DDBJ databases">
        <title>A draft genome for a cacao thread blight-causing isolate of Paramarasmius palmivorus.</title>
        <authorList>
            <person name="Baruah I.K."/>
            <person name="Bukari Y."/>
            <person name="Amoako-Attah I."/>
            <person name="Meinhardt L.W."/>
            <person name="Bailey B.A."/>
            <person name="Cohen S.P."/>
        </authorList>
    </citation>
    <scope>NUCLEOTIDE SEQUENCE [LARGE SCALE GENOMIC DNA]</scope>
    <source>
        <strain evidence="4 5">GH-12</strain>
    </source>
</reference>
<feature type="domain" description="DUF6535" evidence="3">
    <location>
        <begin position="40"/>
        <end position="208"/>
    </location>
</feature>
<dbReference type="AlphaFoldDB" id="A0AAW0DP47"/>
<feature type="transmembrane region" description="Helical" evidence="2">
    <location>
        <begin position="213"/>
        <end position="241"/>
    </location>
</feature>
<name>A0AAW0DP47_9AGAR</name>
<sequence length="528" mass="60130">MSSSSAEHTVTPETPFNKWKSGNDYKHSLKTNLEPKKDSWDDAAEAIKNFDENLCKRWGDDIDALLTYAGLFSGIVATFAVESTSSLQQDPQEESIRLLTAIANQATVEPQEAFKPTTTAVTISVMYFLSLTLSLTSSLLSIICKQWIREYQGEYPPHLKPRQRVAVRQSRYEGLQKWHVPGIIAMIPLLLQAATALFFFGLVTMLWETNRTVAIVIMVPVIVSLLCVVVTTILAPIFLFITHLCKRSSFWQCPYKTPLGWNIIRLALWLVRLMRHCRCSFERPFVKNAISLQHVIRALHWSIYDLEFESEKRYEDCMTRAMTWMYPFQSSGQFSECLKDVKSELAWKALKKLIPFLKVAKGQKEKSSSSDDIEKPLPKEVLSSDDLEEFVGFAAPPQDTNDKKKGVALPKDDWKEDVDKDVIEVACILFRRSAPKNVKICFCLEACVRIINTADEFKTDLPPHTRDVVKYLVDAYSDRDLPKDIGLQLEAALGSNNFSKEDDQHQAMVRDIKNRLHVICPAIARNEP</sequence>
<feature type="transmembrane region" description="Helical" evidence="2">
    <location>
        <begin position="178"/>
        <end position="207"/>
    </location>
</feature>
<evidence type="ECO:0000256" key="2">
    <source>
        <dbReference type="SAM" id="Phobius"/>
    </source>
</evidence>
<proteinExistence type="predicted"/>
<dbReference type="InterPro" id="IPR045338">
    <property type="entry name" value="DUF6535"/>
</dbReference>
<evidence type="ECO:0000313" key="4">
    <source>
        <dbReference type="EMBL" id="KAK7053019.1"/>
    </source>
</evidence>
<comment type="caution">
    <text evidence="4">The sequence shown here is derived from an EMBL/GenBank/DDBJ whole genome shotgun (WGS) entry which is preliminary data.</text>
</comment>
<keyword evidence="5" id="KW-1185">Reference proteome</keyword>
<organism evidence="4 5">
    <name type="scientific">Paramarasmius palmivorus</name>
    <dbReference type="NCBI Taxonomy" id="297713"/>
    <lineage>
        <taxon>Eukaryota</taxon>
        <taxon>Fungi</taxon>
        <taxon>Dikarya</taxon>
        <taxon>Basidiomycota</taxon>
        <taxon>Agaricomycotina</taxon>
        <taxon>Agaricomycetes</taxon>
        <taxon>Agaricomycetidae</taxon>
        <taxon>Agaricales</taxon>
        <taxon>Marasmiineae</taxon>
        <taxon>Marasmiaceae</taxon>
        <taxon>Paramarasmius</taxon>
    </lineage>
</organism>
<dbReference type="Pfam" id="PF20153">
    <property type="entry name" value="DUF6535"/>
    <property type="match status" value="1"/>
</dbReference>
<protein>
    <recommendedName>
        <fullName evidence="3">DUF6535 domain-containing protein</fullName>
    </recommendedName>
</protein>
<keyword evidence="2" id="KW-0472">Membrane</keyword>
<keyword evidence="2" id="KW-0812">Transmembrane</keyword>
<evidence type="ECO:0000259" key="3">
    <source>
        <dbReference type="Pfam" id="PF20153"/>
    </source>
</evidence>
<evidence type="ECO:0000313" key="5">
    <source>
        <dbReference type="Proteomes" id="UP001383192"/>
    </source>
</evidence>
<feature type="transmembrane region" description="Helical" evidence="2">
    <location>
        <begin position="125"/>
        <end position="144"/>
    </location>
</feature>
<accession>A0AAW0DP47</accession>
<dbReference type="Proteomes" id="UP001383192">
    <property type="component" value="Unassembled WGS sequence"/>
</dbReference>
<gene>
    <name evidence="4" type="ORF">VNI00_004340</name>
</gene>
<keyword evidence="2" id="KW-1133">Transmembrane helix</keyword>
<feature type="compositionally biased region" description="Polar residues" evidence="1">
    <location>
        <begin position="1"/>
        <end position="14"/>
    </location>
</feature>
<evidence type="ECO:0000256" key="1">
    <source>
        <dbReference type="SAM" id="MobiDB-lite"/>
    </source>
</evidence>
<feature type="region of interest" description="Disordered" evidence="1">
    <location>
        <begin position="1"/>
        <end position="23"/>
    </location>
</feature>